<keyword evidence="2" id="KW-1185">Reference proteome</keyword>
<dbReference type="InterPro" id="IPR029052">
    <property type="entry name" value="Metallo-depent_PP-like"/>
</dbReference>
<dbReference type="Gene3D" id="3.60.21.10">
    <property type="match status" value="1"/>
</dbReference>
<dbReference type="InParanoid" id="B9R820"/>
<organism evidence="1 2">
    <name type="scientific">Ricinus communis</name>
    <name type="common">Castor bean</name>
    <dbReference type="NCBI Taxonomy" id="3988"/>
    <lineage>
        <taxon>Eukaryota</taxon>
        <taxon>Viridiplantae</taxon>
        <taxon>Streptophyta</taxon>
        <taxon>Embryophyta</taxon>
        <taxon>Tracheophyta</taxon>
        <taxon>Spermatophyta</taxon>
        <taxon>Magnoliopsida</taxon>
        <taxon>eudicotyledons</taxon>
        <taxon>Gunneridae</taxon>
        <taxon>Pentapetalae</taxon>
        <taxon>rosids</taxon>
        <taxon>fabids</taxon>
        <taxon>Malpighiales</taxon>
        <taxon>Euphorbiaceae</taxon>
        <taxon>Acalyphoideae</taxon>
        <taxon>Acalypheae</taxon>
        <taxon>Ricinus</taxon>
    </lineage>
</organism>
<dbReference type="Proteomes" id="UP000008311">
    <property type="component" value="Unassembled WGS sequence"/>
</dbReference>
<sequence>MGYLRSIYPSLQTVGDGKESQRIIIIISGLLLVFSWPRMPEPQPSYPALREASFVPWFSETKNRTYAFFSWHHNQDGVAVEADSVRLTNRYWSSLEESPLHVTVKDDNLIAQRTYKLTLVPSCWASL</sequence>
<reference evidence="2" key="1">
    <citation type="journal article" date="2010" name="Nat. Biotechnol.">
        <title>Draft genome sequence of the oilseed species Ricinus communis.</title>
        <authorList>
            <person name="Chan A.P."/>
            <person name="Crabtree J."/>
            <person name="Zhao Q."/>
            <person name="Lorenzi H."/>
            <person name="Orvis J."/>
            <person name="Puiu D."/>
            <person name="Melake-Berhan A."/>
            <person name="Jones K.M."/>
            <person name="Redman J."/>
            <person name="Chen G."/>
            <person name="Cahoon E.B."/>
            <person name="Gedil M."/>
            <person name="Stanke M."/>
            <person name="Haas B.J."/>
            <person name="Wortman J.R."/>
            <person name="Fraser-Liggett C.M."/>
            <person name="Ravel J."/>
            <person name="Rabinowicz P.D."/>
        </authorList>
    </citation>
    <scope>NUCLEOTIDE SEQUENCE [LARGE SCALE GENOMIC DNA]</scope>
    <source>
        <strain evidence="2">cv. Hale</strain>
    </source>
</reference>
<accession>B9R820</accession>
<evidence type="ECO:0000313" key="2">
    <source>
        <dbReference type="Proteomes" id="UP000008311"/>
    </source>
</evidence>
<gene>
    <name evidence="1" type="ORF">RCOM_1596040</name>
</gene>
<name>B9R820_RICCO</name>
<evidence type="ECO:0000313" key="1">
    <source>
        <dbReference type="EMBL" id="EEF52650.1"/>
    </source>
</evidence>
<protein>
    <submittedName>
        <fullName evidence="1">Uncharacterized protein</fullName>
    </submittedName>
</protein>
<dbReference type="AlphaFoldDB" id="B9R820"/>
<dbReference type="eggNOG" id="KOG1378">
    <property type="taxonomic scope" value="Eukaryota"/>
</dbReference>
<dbReference type="STRING" id="3988.B9R820"/>
<dbReference type="EMBL" id="EQ973772">
    <property type="protein sequence ID" value="EEF52650.1"/>
    <property type="molecule type" value="Genomic_DNA"/>
</dbReference>
<proteinExistence type="predicted"/>